<sequence>MWTEHDDGDELPAALRAHVRALREPPPVRAAWREALLREIVATRAPRRARRWSVAPLAAVAAGLACMALGAGAAWWALRRDAAPTVARVPAAAAAAPTVVRFALIAPGATRVALVGDFNRWDPAATPLRASPDGRTWEVRVPLSPGRHVYGFVVDGGLRADPAAPRTADDDFGAPSSVVLVGGSS</sequence>
<keyword evidence="1" id="KW-0472">Membrane</keyword>
<name>W0RN77_9BACT</name>
<dbReference type="InterPro" id="IPR014756">
    <property type="entry name" value="Ig_E-set"/>
</dbReference>
<dbReference type="eggNOG" id="COG0296">
    <property type="taxonomic scope" value="Bacteria"/>
</dbReference>
<keyword evidence="4" id="KW-1185">Reference proteome</keyword>
<evidence type="ECO:0000256" key="1">
    <source>
        <dbReference type="SAM" id="Phobius"/>
    </source>
</evidence>
<keyword evidence="1" id="KW-0812">Transmembrane</keyword>
<dbReference type="Gene3D" id="2.60.40.10">
    <property type="entry name" value="Immunoglobulins"/>
    <property type="match status" value="1"/>
</dbReference>
<dbReference type="GO" id="GO:0005975">
    <property type="term" value="P:carbohydrate metabolic process"/>
    <property type="evidence" value="ECO:0007669"/>
    <property type="project" value="InterPro"/>
</dbReference>
<dbReference type="Proteomes" id="UP000019151">
    <property type="component" value="Chromosome"/>
</dbReference>
<protein>
    <submittedName>
        <fullName evidence="3">Glycoside hydrolase family 13 domain protein</fullName>
    </submittedName>
</protein>
<dbReference type="Pfam" id="PF02922">
    <property type="entry name" value="CBM_48"/>
    <property type="match status" value="1"/>
</dbReference>
<dbReference type="STRING" id="861299.J421_4420"/>
<keyword evidence="1" id="KW-1133">Transmembrane helix</keyword>
<dbReference type="GO" id="GO:0004553">
    <property type="term" value="F:hydrolase activity, hydrolyzing O-glycosyl compounds"/>
    <property type="evidence" value="ECO:0007669"/>
    <property type="project" value="InterPro"/>
</dbReference>
<dbReference type="CDD" id="cd07184">
    <property type="entry name" value="E_set_Isoamylase_like_N"/>
    <property type="match status" value="1"/>
</dbReference>
<dbReference type="EMBL" id="CP007128">
    <property type="protein sequence ID" value="AHG91957.1"/>
    <property type="molecule type" value="Genomic_DNA"/>
</dbReference>
<feature type="transmembrane region" description="Helical" evidence="1">
    <location>
        <begin position="54"/>
        <end position="78"/>
    </location>
</feature>
<accession>W0RN77</accession>
<evidence type="ECO:0000313" key="3">
    <source>
        <dbReference type="EMBL" id="AHG91957.1"/>
    </source>
</evidence>
<dbReference type="InterPro" id="IPR013783">
    <property type="entry name" value="Ig-like_fold"/>
</dbReference>
<feature type="domain" description="Glycoside hydrolase family 13 N-terminal" evidence="2">
    <location>
        <begin position="98"/>
        <end position="156"/>
    </location>
</feature>
<dbReference type="SUPFAM" id="SSF81296">
    <property type="entry name" value="E set domains"/>
    <property type="match status" value="1"/>
</dbReference>
<dbReference type="InParanoid" id="W0RN77"/>
<organism evidence="3 4">
    <name type="scientific">Gemmatirosa kalamazoonensis</name>
    <dbReference type="NCBI Taxonomy" id="861299"/>
    <lineage>
        <taxon>Bacteria</taxon>
        <taxon>Pseudomonadati</taxon>
        <taxon>Gemmatimonadota</taxon>
        <taxon>Gemmatimonadia</taxon>
        <taxon>Gemmatimonadales</taxon>
        <taxon>Gemmatimonadaceae</taxon>
        <taxon>Gemmatirosa</taxon>
    </lineage>
</organism>
<keyword evidence="3" id="KW-0378">Hydrolase</keyword>
<evidence type="ECO:0000313" key="4">
    <source>
        <dbReference type="Proteomes" id="UP000019151"/>
    </source>
</evidence>
<dbReference type="RefSeq" id="WP_025413390.1">
    <property type="nucleotide sequence ID" value="NZ_CP007128.1"/>
</dbReference>
<dbReference type="AlphaFoldDB" id="W0RN77"/>
<evidence type="ECO:0000259" key="2">
    <source>
        <dbReference type="Pfam" id="PF02922"/>
    </source>
</evidence>
<reference evidence="3 4" key="1">
    <citation type="journal article" date="2014" name="Genome Announc.">
        <title>Genome Sequence and Methylome of Soil Bacterium Gemmatirosa kalamazoonensis KBS708T, a Member of the Rarely Cultivated Gemmatimonadetes Phylum.</title>
        <authorList>
            <person name="Debruyn J.M."/>
            <person name="Radosevich M."/>
            <person name="Wommack K.E."/>
            <person name="Polson S.W."/>
            <person name="Hauser L.J."/>
            <person name="Fawaz M.N."/>
            <person name="Korlach J."/>
            <person name="Tsai Y.C."/>
        </authorList>
    </citation>
    <scope>NUCLEOTIDE SEQUENCE [LARGE SCALE GENOMIC DNA]</scope>
    <source>
        <strain evidence="3 4">KBS708</strain>
    </source>
</reference>
<gene>
    <name evidence="3" type="ORF">J421_4420</name>
</gene>
<dbReference type="InterPro" id="IPR004193">
    <property type="entry name" value="Glyco_hydro_13_N"/>
</dbReference>
<dbReference type="KEGG" id="gba:J421_4420"/>
<proteinExistence type="predicted"/>
<dbReference type="HOGENOM" id="CLU_109740_0_0_0"/>